<dbReference type="Gene3D" id="3.30.420.40">
    <property type="match status" value="2"/>
</dbReference>
<feature type="domain" description="Actin-like protein N-terminal" evidence="1">
    <location>
        <begin position="6"/>
        <end position="154"/>
    </location>
</feature>
<dbReference type="RefSeq" id="WP_076429422.1">
    <property type="nucleotide sequence ID" value="NZ_FTMP01000012.1"/>
</dbReference>
<protein>
    <submittedName>
        <fullName evidence="3">Plasmid segregation protein ParM</fullName>
    </submittedName>
</protein>
<dbReference type="InterPro" id="IPR043129">
    <property type="entry name" value="ATPase_NBD"/>
</dbReference>
<sequence>MGTCIGLDIGYSNVICGYGAADRSFCEVEVRPAQATPLKSLPGGAGLRQGEVVVDVDGEQWVAFAAPGRVQDGRELHEDYTGSQAYNALFKGALLLAAGEDDVIDRLVTGLPVSQALDAECVKRLTERMVGVHQVTGKRSVEVKSVKVVAQPIGTLTEVYCTGNHAEVIEESVVLIIDPGFFSVDWVLFDHREMVRNSSGSSLKAMSVLLDACNEEIAKDYGGILGVEKIEHALQSGKDSIMLFGKKVIIAEYLEKAADRVIPAVMTEIKKGLRFLNGRAVDCVILGGGGAGIYERFVRGEFPEAQVLNADNSVCSNGVGFWRIAINA</sequence>
<dbReference type="AlphaFoldDB" id="A0A1N6XFI1"/>
<reference evidence="3 4" key="1">
    <citation type="submission" date="2017-01" db="EMBL/GenBank/DDBJ databases">
        <authorList>
            <person name="Mah S.A."/>
            <person name="Swanson W.J."/>
            <person name="Moy G.W."/>
            <person name="Vacquier V.D."/>
        </authorList>
    </citation>
    <scope>NUCLEOTIDE SEQUENCE [LARGE SCALE GENOMIC DNA]</scope>
    <source>
        <strain evidence="3 4">RU36E</strain>
    </source>
</reference>
<organism evidence="3 4">
    <name type="scientific">Aquipseudomonas alcaligenes</name>
    <name type="common">Pseudomonas alcaligenes</name>
    <dbReference type="NCBI Taxonomy" id="43263"/>
    <lineage>
        <taxon>Bacteria</taxon>
        <taxon>Pseudomonadati</taxon>
        <taxon>Pseudomonadota</taxon>
        <taxon>Gammaproteobacteria</taxon>
        <taxon>Pseudomonadales</taxon>
        <taxon>Pseudomonadaceae</taxon>
        <taxon>Aquipseudomonas</taxon>
    </lineage>
</organism>
<evidence type="ECO:0000313" key="3">
    <source>
        <dbReference type="EMBL" id="SIR01122.1"/>
    </source>
</evidence>
<accession>A0A1N6XFI1</accession>
<gene>
    <name evidence="3" type="ORF">SAMN05878282_112128</name>
</gene>
<evidence type="ECO:0000259" key="2">
    <source>
        <dbReference type="Pfam" id="PF21522"/>
    </source>
</evidence>
<evidence type="ECO:0000259" key="1">
    <source>
        <dbReference type="Pfam" id="PF17989"/>
    </source>
</evidence>
<evidence type="ECO:0000313" key="4">
    <source>
        <dbReference type="Proteomes" id="UP000185841"/>
    </source>
</evidence>
<feature type="domain" description="Actin homologue MreB-like C-terminal" evidence="2">
    <location>
        <begin position="176"/>
        <end position="293"/>
    </location>
</feature>
<dbReference type="EMBL" id="FTMP01000012">
    <property type="protein sequence ID" value="SIR01122.1"/>
    <property type="molecule type" value="Genomic_DNA"/>
</dbReference>
<dbReference type="InterPro" id="IPR040607">
    <property type="entry name" value="ALP_N"/>
</dbReference>
<dbReference type="SUPFAM" id="SSF53067">
    <property type="entry name" value="Actin-like ATPase domain"/>
    <property type="match status" value="2"/>
</dbReference>
<dbReference type="Pfam" id="PF21522">
    <property type="entry name" value="MreB-like_C"/>
    <property type="match status" value="1"/>
</dbReference>
<dbReference type="Proteomes" id="UP000185841">
    <property type="component" value="Unassembled WGS sequence"/>
</dbReference>
<proteinExistence type="predicted"/>
<dbReference type="InterPro" id="IPR049067">
    <property type="entry name" value="MreB-like_C"/>
</dbReference>
<dbReference type="Pfam" id="PF17989">
    <property type="entry name" value="ALP_N"/>
    <property type="match status" value="1"/>
</dbReference>
<name>A0A1N6XFI1_AQUAC</name>